<dbReference type="Proteomes" id="UP000220034">
    <property type="component" value="Unassembled WGS sequence"/>
</dbReference>
<sequence>MFKGLFKSQLNYLLAGLLTVALSLLAYAHETPVRTGPIVLAPDGTVAVLCLAVPQDDAPVHFAEECTACRIVHAIDCPDIAGPVGTVAWHRVERRITTPIIGHDIARIFDAAPRAPPA</sequence>
<evidence type="ECO:0000313" key="2">
    <source>
        <dbReference type="EMBL" id="SOH92968.1"/>
    </source>
</evidence>
<feature type="signal peptide" evidence="1">
    <location>
        <begin position="1"/>
        <end position="28"/>
    </location>
</feature>
<evidence type="ECO:0000256" key="1">
    <source>
        <dbReference type="SAM" id="SignalP"/>
    </source>
</evidence>
<proteinExistence type="predicted"/>
<keyword evidence="1" id="KW-0732">Signal</keyword>
<dbReference type="AlphaFoldDB" id="A0A2C9CP38"/>
<feature type="chain" id="PRO_5013379118" evidence="1">
    <location>
        <begin position="29"/>
        <end position="118"/>
    </location>
</feature>
<protein>
    <submittedName>
        <fullName evidence="2">Uncharacterized protein</fullName>
    </submittedName>
</protein>
<organism evidence="2 3">
    <name type="scientific">Pontivivens marinum</name>
    <dbReference type="NCBI Taxonomy" id="1690039"/>
    <lineage>
        <taxon>Bacteria</taxon>
        <taxon>Pseudomonadati</taxon>
        <taxon>Pseudomonadota</taxon>
        <taxon>Alphaproteobacteria</taxon>
        <taxon>Rhodobacterales</taxon>
        <taxon>Paracoccaceae</taxon>
        <taxon>Pontivivens</taxon>
    </lineage>
</organism>
<keyword evidence="3" id="KW-1185">Reference proteome</keyword>
<dbReference type="EMBL" id="OCTN01000001">
    <property type="protein sequence ID" value="SOH92968.1"/>
    <property type="molecule type" value="Genomic_DNA"/>
</dbReference>
<name>A0A2C9CP38_9RHOB</name>
<reference evidence="3" key="1">
    <citation type="submission" date="2017-09" db="EMBL/GenBank/DDBJ databases">
        <authorList>
            <person name="Varghese N."/>
            <person name="Submissions S."/>
        </authorList>
    </citation>
    <scope>NUCLEOTIDE SEQUENCE [LARGE SCALE GENOMIC DNA]</scope>
    <source>
        <strain evidence="3">C7</strain>
    </source>
</reference>
<accession>A0A2C9CP38</accession>
<gene>
    <name evidence="2" type="ORF">SAMN06273572_101821</name>
</gene>
<evidence type="ECO:0000313" key="3">
    <source>
        <dbReference type="Proteomes" id="UP000220034"/>
    </source>
</evidence>